<organism evidence="2 3">
    <name type="scientific">Longimonas halophila</name>
    <dbReference type="NCBI Taxonomy" id="1469170"/>
    <lineage>
        <taxon>Bacteria</taxon>
        <taxon>Pseudomonadati</taxon>
        <taxon>Rhodothermota</taxon>
        <taxon>Rhodothermia</taxon>
        <taxon>Rhodothermales</taxon>
        <taxon>Salisaetaceae</taxon>
        <taxon>Longimonas</taxon>
    </lineage>
</organism>
<accession>A0A2H3NZU5</accession>
<dbReference type="Proteomes" id="UP000221024">
    <property type="component" value="Unassembled WGS sequence"/>
</dbReference>
<reference evidence="2 3" key="1">
    <citation type="submission" date="2017-10" db="EMBL/GenBank/DDBJ databases">
        <title>Draft genome of Longimonas halophila.</title>
        <authorList>
            <person name="Goh K.M."/>
            <person name="Shamsir M.S."/>
            <person name="Lim S.W."/>
        </authorList>
    </citation>
    <scope>NUCLEOTIDE SEQUENCE [LARGE SCALE GENOMIC DNA]</scope>
    <source>
        <strain evidence="2 3">KCTC 42399</strain>
    </source>
</reference>
<comment type="caution">
    <text evidence="2">The sequence shown here is derived from an EMBL/GenBank/DDBJ whole genome shotgun (WGS) entry which is preliminary data.</text>
</comment>
<sequence length="16" mass="1612">MYPRGAATVRCAASAS</sequence>
<evidence type="ECO:0000259" key="1">
    <source>
        <dbReference type="Pfam" id="PF06943"/>
    </source>
</evidence>
<evidence type="ECO:0000313" key="2">
    <source>
        <dbReference type="EMBL" id="PEN08523.1"/>
    </source>
</evidence>
<protein>
    <recommendedName>
        <fullName evidence="1">Zinc finger LSD1-type domain-containing protein</fullName>
    </recommendedName>
</protein>
<keyword evidence="3" id="KW-1185">Reference proteome</keyword>
<dbReference type="AlphaFoldDB" id="A0A2H3NZU5"/>
<dbReference type="NCBIfam" id="TIGR01053">
    <property type="entry name" value="LSD1"/>
    <property type="match status" value="1"/>
</dbReference>
<proteinExistence type="predicted"/>
<dbReference type="InterPro" id="IPR005735">
    <property type="entry name" value="Znf_LSD1"/>
</dbReference>
<dbReference type="EMBL" id="PDEP01000003">
    <property type="protein sequence ID" value="PEN08523.1"/>
    <property type="molecule type" value="Genomic_DNA"/>
</dbReference>
<dbReference type="Pfam" id="PF06943">
    <property type="entry name" value="zf-LSD1"/>
    <property type="match status" value="1"/>
</dbReference>
<gene>
    <name evidence="2" type="ORF">CRI93_04030</name>
</gene>
<evidence type="ECO:0000313" key="3">
    <source>
        <dbReference type="Proteomes" id="UP000221024"/>
    </source>
</evidence>
<name>A0A2H3NZU5_9BACT</name>
<feature type="domain" description="Zinc finger LSD1-type" evidence="1">
    <location>
        <begin position="1"/>
        <end position="12"/>
    </location>
</feature>